<keyword evidence="5" id="KW-1185">Reference proteome</keyword>
<proteinExistence type="predicted"/>
<evidence type="ECO:0000259" key="3">
    <source>
        <dbReference type="PROSITE" id="PS50930"/>
    </source>
</evidence>
<dbReference type="InterPro" id="IPR046947">
    <property type="entry name" value="LytR-like"/>
</dbReference>
<dbReference type="GO" id="GO:0003677">
    <property type="term" value="F:DNA binding"/>
    <property type="evidence" value="ECO:0007669"/>
    <property type="project" value="InterPro"/>
</dbReference>
<accession>A0A5B8V205</accession>
<dbReference type="Pfam" id="PF00072">
    <property type="entry name" value="Response_reg"/>
    <property type="match status" value="1"/>
</dbReference>
<dbReference type="Gene3D" id="2.40.50.1020">
    <property type="entry name" value="LytTr DNA-binding domain"/>
    <property type="match status" value="1"/>
</dbReference>
<dbReference type="InterPro" id="IPR001789">
    <property type="entry name" value="Sig_transdc_resp-reg_receiver"/>
</dbReference>
<feature type="modified residue" description="4-aspartylphosphate" evidence="1">
    <location>
        <position position="56"/>
    </location>
</feature>
<evidence type="ECO:0000256" key="1">
    <source>
        <dbReference type="PROSITE-ProRule" id="PRU00169"/>
    </source>
</evidence>
<dbReference type="KEGG" id="mgin:FRZ54_22415"/>
<dbReference type="Pfam" id="PF04397">
    <property type="entry name" value="LytTR"/>
    <property type="match status" value="1"/>
</dbReference>
<evidence type="ECO:0000313" key="5">
    <source>
        <dbReference type="Proteomes" id="UP000321479"/>
    </source>
</evidence>
<dbReference type="SMART" id="SM00850">
    <property type="entry name" value="LytTR"/>
    <property type="match status" value="1"/>
</dbReference>
<dbReference type="PANTHER" id="PTHR37299">
    <property type="entry name" value="TRANSCRIPTIONAL REGULATOR-RELATED"/>
    <property type="match status" value="1"/>
</dbReference>
<evidence type="ECO:0000259" key="2">
    <source>
        <dbReference type="PROSITE" id="PS50110"/>
    </source>
</evidence>
<protein>
    <submittedName>
        <fullName evidence="4">Response regulator transcription factor</fullName>
    </submittedName>
</protein>
<dbReference type="AlphaFoldDB" id="A0A5B8V205"/>
<gene>
    <name evidence="4" type="ORF">FRZ54_22415</name>
</gene>
<dbReference type="PROSITE" id="PS50930">
    <property type="entry name" value="HTH_LYTTR"/>
    <property type="match status" value="1"/>
</dbReference>
<dbReference type="OrthoDB" id="9787344at2"/>
<dbReference type="PANTHER" id="PTHR37299:SF1">
    <property type="entry name" value="STAGE 0 SPORULATION PROTEIN A HOMOLOG"/>
    <property type="match status" value="1"/>
</dbReference>
<dbReference type="InterPro" id="IPR011006">
    <property type="entry name" value="CheY-like_superfamily"/>
</dbReference>
<keyword evidence="1" id="KW-0597">Phosphoprotein</keyword>
<dbReference type="InterPro" id="IPR007492">
    <property type="entry name" value="LytTR_DNA-bd_dom"/>
</dbReference>
<dbReference type="SMART" id="SM00448">
    <property type="entry name" value="REC"/>
    <property type="match status" value="1"/>
</dbReference>
<feature type="domain" description="HTH LytTR-type" evidence="3">
    <location>
        <begin position="137"/>
        <end position="235"/>
    </location>
</feature>
<dbReference type="SUPFAM" id="SSF52172">
    <property type="entry name" value="CheY-like"/>
    <property type="match status" value="1"/>
</dbReference>
<dbReference type="PROSITE" id="PS50110">
    <property type="entry name" value="RESPONSE_REGULATORY"/>
    <property type="match status" value="1"/>
</dbReference>
<dbReference type="EMBL" id="CP042436">
    <property type="protein sequence ID" value="QEC65208.1"/>
    <property type="molecule type" value="Genomic_DNA"/>
</dbReference>
<sequence>MAKIKCLLLDDEPLALNVLESYILQFPHLELAGKCTNPLDAISILKSRHIDLLFLDIKMPVLNGINLLKTLSNPPKVILATAYRDYALESYDLNVLDYLLKPISFERFVIAINKFQPVQVSASSVSSGLALSEERFVYFKSNKKMIKVFLKDILWVESLRDYIKIITKEQTIVSYERISHLEEKLPDDMFMRIHRSFIVAIDHIRSFTSLHIQVADSELPIGRLYKNEVLKQLKAE</sequence>
<feature type="domain" description="Response regulatory" evidence="2">
    <location>
        <begin position="5"/>
        <end position="116"/>
    </location>
</feature>
<reference evidence="4 5" key="1">
    <citation type="journal article" date="2017" name="Curr. Microbiol.">
        <title>Mucilaginibacter ginsenosidivorans sp. nov., Isolated from Soil of Ginseng Field.</title>
        <authorList>
            <person name="Kim M.M."/>
            <person name="Siddiqi M.Z."/>
            <person name="Im W.T."/>
        </authorList>
    </citation>
    <scope>NUCLEOTIDE SEQUENCE [LARGE SCALE GENOMIC DNA]</scope>
    <source>
        <strain evidence="4 5">Gsoil 3017</strain>
    </source>
</reference>
<dbReference type="Proteomes" id="UP000321479">
    <property type="component" value="Chromosome"/>
</dbReference>
<organism evidence="4 5">
    <name type="scientific">Mucilaginibacter ginsenosidivorans</name>
    <dbReference type="NCBI Taxonomy" id="398053"/>
    <lineage>
        <taxon>Bacteria</taxon>
        <taxon>Pseudomonadati</taxon>
        <taxon>Bacteroidota</taxon>
        <taxon>Sphingobacteriia</taxon>
        <taxon>Sphingobacteriales</taxon>
        <taxon>Sphingobacteriaceae</taxon>
        <taxon>Mucilaginibacter</taxon>
    </lineage>
</organism>
<dbReference type="Gene3D" id="3.40.50.2300">
    <property type="match status" value="1"/>
</dbReference>
<dbReference type="RefSeq" id="WP_147034039.1">
    <property type="nucleotide sequence ID" value="NZ_CP042436.1"/>
</dbReference>
<evidence type="ECO:0000313" key="4">
    <source>
        <dbReference type="EMBL" id="QEC65208.1"/>
    </source>
</evidence>
<dbReference type="GO" id="GO:0000156">
    <property type="term" value="F:phosphorelay response regulator activity"/>
    <property type="evidence" value="ECO:0007669"/>
    <property type="project" value="InterPro"/>
</dbReference>
<name>A0A5B8V205_9SPHI</name>